<reference evidence="2 3" key="1">
    <citation type="submission" date="2018-08" db="EMBL/GenBank/DDBJ databases">
        <title>A genome reference for cultivated species of the human gut microbiota.</title>
        <authorList>
            <person name="Zou Y."/>
            <person name="Xue W."/>
            <person name="Luo G."/>
        </authorList>
    </citation>
    <scope>NUCLEOTIDE SEQUENCE [LARGE SCALE GENOMIC DNA]</scope>
    <source>
        <strain evidence="2 3">OF01-2LB</strain>
    </source>
</reference>
<dbReference type="SUPFAM" id="SSF141571">
    <property type="entry name" value="Pentapeptide repeat-like"/>
    <property type="match status" value="1"/>
</dbReference>
<sequence>MILEDLALYADCAKCKGLCCRALYFSRLDGFPQDKPAGVSCRNLCSDYTCRIHHELKQKGMKGCLGYDCLGAGQLAVQKKAPSDSDLFAVYVTLFSLHQMLWYLGEALQMKETTIFHGELQTLLQTLDAVRRQPWDKVLSTDIDALHNETNRLLKKTIQRKQLQFPSFGAQLIGKRLANKRLRNTDFSMKPLLATDLSCCDLQGSCFLGSDLRDCSIAGSDLRGCFFLTQMQLNTAQGDSKTKLPAHLHRPSHWDKVSKKRKS</sequence>
<comment type="caution">
    <text evidence="2">The sequence shown here is derived from an EMBL/GenBank/DDBJ whole genome shotgun (WGS) entry which is preliminary data.</text>
</comment>
<dbReference type="EMBL" id="QVEV01000017">
    <property type="protein sequence ID" value="RGC14829.1"/>
    <property type="molecule type" value="Genomic_DNA"/>
</dbReference>
<dbReference type="Proteomes" id="UP000260025">
    <property type="component" value="Unassembled WGS sequence"/>
</dbReference>
<dbReference type="Gene3D" id="2.160.20.80">
    <property type="entry name" value="E3 ubiquitin-protein ligase SopA"/>
    <property type="match status" value="1"/>
</dbReference>
<dbReference type="RefSeq" id="WP_117443414.1">
    <property type="nucleotide sequence ID" value="NZ_JAJFEN010000014.1"/>
</dbReference>
<protein>
    <submittedName>
        <fullName evidence="2">Pentapeptide repeat-containing protein</fullName>
    </submittedName>
</protein>
<dbReference type="Pfam" id="PF00805">
    <property type="entry name" value="Pentapeptide"/>
    <property type="match status" value="1"/>
</dbReference>
<organism evidence="2 3">
    <name type="scientific">Clostridium innocuum</name>
    <dbReference type="NCBI Taxonomy" id="1522"/>
    <lineage>
        <taxon>Bacteria</taxon>
        <taxon>Bacillati</taxon>
        <taxon>Bacillota</taxon>
        <taxon>Clostridia</taxon>
        <taxon>Eubacteriales</taxon>
        <taxon>Clostridiaceae</taxon>
        <taxon>Clostridium</taxon>
    </lineage>
</organism>
<feature type="region of interest" description="Disordered" evidence="1">
    <location>
        <begin position="239"/>
        <end position="263"/>
    </location>
</feature>
<proteinExistence type="predicted"/>
<accession>A0A3E2VVH7</accession>
<evidence type="ECO:0000313" key="3">
    <source>
        <dbReference type="Proteomes" id="UP000260025"/>
    </source>
</evidence>
<evidence type="ECO:0000313" key="2">
    <source>
        <dbReference type="EMBL" id="RGC14829.1"/>
    </source>
</evidence>
<name>A0A3E2VVH7_CLOIN</name>
<dbReference type="InterPro" id="IPR001646">
    <property type="entry name" value="5peptide_repeat"/>
</dbReference>
<gene>
    <name evidence="2" type="ORF">DXA38_12225</name>
</gene>
<evidence type="ECO:0000256" key="1">
    <source>
        <dbReference type="SAM" id="MobiDB-lite"/>
    </source>
</evidence>
<dbReference type="OrthoDB" id="154708at2"/>
<dbReference type="AlphaFoldDB" id="A0A3E2VVH7"/>